<feature type="region of interest" description="Disordered" evidence="1">
    <location>
        <begin position="106"/>
        <end position="126"/>
    </location>
</feature>
<dbReference type="AlphaFoldDB" id="A0A811LUY0"/>
<accession>A0A811LUY0</accession>
<dbReference type="Proteomes" id="UP000614601">
    <property type="component" value="Unassembled WGS sequence"/>
</dbReference>
<feature type="compositionally biased region" description="Polar residues" evidence="1">
    <location>
        <begin position="54"/>
        <end position="67"/>
    </location>
</feature>
<dbReference type="EMBL" id="CAJFDH010000006">
    <property type="protein sequence ID" value="CAD5230555.1"/>
    <property type="molecule type" value="Genomic_DNA"/>
</dbReference>
<gene>
    <name evidence="2" type="ORF">BOKJ2_LOCUS14194</name>
</gene>
<dbReference type="Proteomes" id="UP000783686">
    <property type="component" value="Unassembled WGS sequence"/>
</dbReference>
<feature type="region of interest" description="Disordered" evidence="1">
    <location>
        <begin position="32"/>
        <end position="67"/>
    </location>
</feature>
<evidence type="ECO:0000313" key="3">
    <source>
        <dbReference type="Proteomes" id="UP000614601"/>
    </source>
</evidence>
<name>A0A811LUY0_9BILA</name>
<sequence>MNQSQENLVGDDDIRHLKQCCKAAVKKDTLTPHVAQDVARRHSYEHRTKEKSPTKPQSPVSPNTLQSKMFELDSTSFTCNEAKRSRVDPTSYGFSKTTDIKMNYKSDHVYDGPENDAKPMYEENSF</sequence>
<keyword evidence="3" id="KW-1185">Reference proteome</keyword>
<evidence type="ECO:0000313" key="2">
    <source>
        <dbReference type="EMBL" id="CAD5230555.1"/>
    </source>
</evidence>
<feature type="compositionally biased region" description="Basic and acidic residues" evidence="1">
    <location>
        <begin position="38"/>
        <end position="53"/>
    </location>
</feature>
<evidence type="ECO:0000256" key="1">
    <source>
        <dbReference type="SAM" id="MobiDB-lite"/>
    </source>
</evidence>
<organism evidence="2 3">
    <name type="scientific">Bursaphelenchus okinawaensis</name>
    <dbReference type="NCBI Taxonomy" id="465554"/>
    <lineage>
        <taxon>Eukaryota</taxon>
        <taxon>Metazoa</taxon>
        <taxon>Ecdysozoa</taxon>
        <taxon>Nematoda</taxon>
        <taxon>Chromadorea</taxon>
        <taxon>Rhabditida</taxon>
        <taxon>Tylenchina</taxon>
        <taxon>Tylenchomorpha</taxon>
        <taxon>Aphelenchoidea</taxon>
        <taxon>Aphelenchoididae</taxon>
        <taxon>Bursaphelenchus</taxon>
    </lineage>
</organism>
<protein>
    <submittedName>
        <fullName evidence="2">Uncharacterized protein</fullName>
    </submittedName>
</protein>
<dbReference type="EMBL" id="CAJFCW020000006">
    <property type="protein sequence ID" value="CAG9127813.1"/>
    <property type="molecule type" value="Genomic_DNA"/>
</dbReference>
<comment type="caution">
    <text evidence="2">The sequence shown here is derived from an EMBL/GenBank/DDBJ whole genome shotgun (WGS) entry which is preliminary data.</text>
</comment>
<proteinExistence type="predicted"/>
<reference evidence="2" key="1">
    <citation type="submission" date="2020-09" db="EMBL/GenBank/DDBJ databases">
        <authorList>
            <person name="Kikuchi T."/>
        </authorList>
    </citation>
    <scope>NUCLEOTIDE SEQUENCE</scope>
    <source>
        <strain evidence="2">SH1</strain>
    </source>
</reference>